<gene>
    <name evidence="4" type="ORF">EDC25_102224</name>
</gene>
<keyword evidence="5" id="KW-1185">Reference proteome</keyword>
<dbReference type="GO" id="GO:0016779">
    <property type="term" value="F:nucleotidyltransferase activity"/>
    <property type="evidence" value="ECO:0007669"/>
    <property type="project" value="UniProtKB-KW"/>
</dbReference>
<proteinExistence type="predicted"/>
<dbReference type="InterPro" id="IPR054790">
    <property type="entry name" value="MurU"/>
</dbReference>
<dbReference type="InterPro" id="IPR005835">
    <property type="entry name" value="NTP_transferase_dom"/>
</dbReference>
<reference evidence="4 5" key="1">
    <citation type="submission" date="2019-03" db="EMBL/GenBank/DDBJ databases">
        <title>Genomic Encyclopedia of Type Strains, Phase IV (KMG-IV): sequencing the most valuable type-strain genomes for metagenomic binning, comparative biology and taxonomic classification.</title>
        <authorList>
            <person name="Goeker M."/>
        </authorList>
    </citation>
    <scope>NUCLEOTIDE SEQUENCE [LARGE SCALE GENOMIC DNA]</scope>
    <source>
        <strain evidence="4 5">DSM 21944</strain>
    </source>
</reference>
<organism evidence="4 5">
    <name type="scientific">Pseudofulvimonas gallinarii</name>
    <dbReference type="NCBI Taxonomy" id="634155"/>
    <lineage>
        <taxon>Bacteria</taxon>
        <taxon>Pseudomonadati</taxon>
        <taxon>Pseudomonadota</taxon>
        <taxon>Gammaproteobacteria</taxon>
        <taxon>Lysobacterales</taxon>
        <taxon>Rhodanobacteraceae</taxon>
        <taxon>Pseudofulvimonas</taxon>
    </lineage>
</organism>
<accession>A0A4S3KUK3</accession>
<evidence type="ECO:0000256" key="2">
    <source>
        <dbReference type="ARBA" id="ARBA00022695"/>
    </source>
</evidence>
<name>A0A4S3KUK3_9GAMM</name>
<dbReference type="EMBL" id="SMAF01000002">
    <property type="protein sequence ID" value="TCT00855.1"/>
    <property type="molecule type" value="Genomic_DNA"/>
</dbReference>
<dbReference type="OrthoDB" id="9788272at2"/>
<dbReference type="InterPro" id="IPR029044">
    <property type="entry name" value="Nucleotide-diphossugar_trans"/>
</dbReference>
<evidence type="ECO:0000256" key="1">
    <source>
        <dbReference type="ARBA" id="ARBA00022679"/>
    </source>
</evidence>
<feature type="domain" description="Nucleotidyl transferase" evidence="3">
    <location>
        <begin position="2"/>
        <end position="118"/>
    </location>
</feature>
<dbReference type="SUPFAM" id="SSF53448">
    <property type="entry name" value="Nucleotide-diphospho-sugar transferases"/>
    <property type="match status" value="1"/>
</dbReference>
<dbReference type="PANTHER" id="PTHR43584">
    <property type="entry name" value="NUCLEOTIDYL TRANSFERASE"/>
    <property type="match status" value="1"/>
</dbReference>
<evidence type="ECO:0000259" key="3">
    <source>
        <dbReference type="Pfam" id="PF00483"/>
    </source>
</evidence>
<sequence length="240" mass="26167">MKALVFAAGRGERMRPLTDTLPKPLLKVGAHRLIEWHLHKLAALGVTDVVVNLAWLADRFPELLGDGSRYGLHLHYSREGDVALETGGGMLHALPLLGDAPFIVVNGDVWTDYDLARLPSEPRGLAHLVMVDPAAHVPAGDFRLADDGRLHERDAPPAQSWPALTYSGIGVYRPALLDGWRGVIGHAPGARDEPPRFPLAPLLRAAMRDGRVTGEHHHGAWTDVGTPGRLAALDRQLRDR</sequence>
<dbReference type="NCBIfam" id="NF045761">
    <property type="entry name" value="NAMPUrTaseMurU"/>
    <property type="match status" value="1"/>
</dbReference>
<keyword evidence="1 4" id="KW-0808">Transferase</keyword>
<evidence type="ECO:0000313" key="4">
    <source>
        <dbReference type="EMBL" id="TCT00855.1"/>
    </source>
</evidence>
<dbReference type="AlphaFoldDB" id="A0A4S3KUK3"/>
<dbReference type="Pfam" id="PF00483">
    <property type="entry name" value="NTP_transferase"/>
    <property type="match status" value="1"/>
</dbReference>
<comment type="caution">
    <text evidence="4">The sequence shown here is derived from an EMBL/GenBank/DDBJ whole genome shotgun (WGS) entry which is preliminary data.</text>
</comment>
<dbReference type="InterPro" id="IPR050065">
    <property type="entry name" value="GlmU-like"/>
</dbReference>
<dbReference type="PANTHER" id="PTHR43584:SF8">
    <property type="entry name" value="N-ACETYLMURAMATE ALPHA-1-PHOSPHATE URIDYLYLTRANSFERASE"/>
    <property type="match status" value="1"/>
</dbReference>
<dbReference type="Gene3D" id="3.90.550.10">
    <property type="entry name" value="Spore Coat Polysaccharide Biosynthesis Protein SpsA, Chain A"/>
    <property type="match status" value="1"/>
</dbReference>
<dbReference type="RefSeq" id="WP_123522138.1">
    <property type="nucleotide sequence ID" value="NZ_JBHLWF010000013.1"/>
</dbReference>
<evidence type="ECO:0000313" key="5">
    <source>
        <dbReference type="Proteomes" id="UP000294599"/>
    </source>
</evidence>
<dbReference type="Proteomes" id="UP000294599">
    <property type="component" value="Unassembled WGS sequence"/>
</dbReference>
<keyword evidence="2 4" id="KW-0548">Nucleotidyltransferase</keyword>
<dbReference type="CDD" id="cd06422">
    <property type="entry name" value="NTP_transferase_like_1"/>
    <property type="match status" value="1"/>
</dbReference>
<protein>
    <submittedName>
        <fullName evidence="4">MurNAc alpha-1-phosphate uridylyltransferase</fullName>
    </submittedName>
</protein>